<keyword evidence="3 9" id="KW-0812">Transmembrane</keyword>
<evidence type="ECO:0000256" key="2">
    <source>
        <dbReference type="ARBA" id="ARBA00007375"/>
    </source>
</evidence>
<keyword evidence="5 9" id="KW-0472">Membrane</keyword>
<comment type="similarity">
    <text evidence="2">Belongs to the TMEM86 family.</text>
</comment>
<protein>
    <recommendedName>
        <fullName evidence="6">lysoplasmalogenase</fullName>
        <ecNumber evidence="6">3.3.2.2</ecNumber>
    </recommendedName>
</protein>
<name>A0A672KY06_SINGR</name>
<dbReference type="PANTHER" id="PTHR31885:SF11">
    <property type="entry name" value="TRANSMEMBRANE PROTEIN 86B"/>
    <property type="match status" value="1"/>
</dbReference>
<dbReference type="PANTHER" id="PTHR31885">
    <property type="entry name" value="GH04784P"/>
    <property type="match status" value="1"/>
</dbReference>
<dbReference type="Proteomes" id="UP000472262">
    <property type="component" value="Unassembled WGS sequence"/>
</dbReference>
<feature type="transmembrane region" description="Helical" evidence="9">
    <location>
        <begin position="135"/>
        <end position="154"/>
    </location>
</feature>
<evidence type="ECO:0000256" key="1">
    <source>
        <dbReference type="ARBA" id="ARBA00004141"/>
    </source>
</evidence>
<feature type="transmembrane region" description="Helical" evidence="9">
    <location>
        <begin position="192"/>
        <end position="210"/>
    </location>
</feature>
<feature type="transmembrane region" description="Helical" evidence="9">
    <location>
        <begin position="166"/>
        <end position="185"/>
    </location>
</feature>
<evidence type="ECO:0000256" key="7">
    <source>
        <dbReference type="ARBA" id="ARBA00049458"/>
    </source>
</evidence>
<dbReference type="GO" id="GO:0016020">
    <property type="term" value="C:membrane"/>
    <property type="evidence" value="ECO:0007669"/>
    <property type="project" value="UniProtKB-SubCell"/>
</dbReference>
<evidence type="ECO:0000313" key="11">
    <source>
        <dbReference type="Proteomes" id="UP000472262"/>
    </source>
</evidence>
<comment type="subcellular location">
    <subcellularLocation>
        <location evidence="1">Membrane</location>
        <topology evidence="1">Multi-pass membrane protein</topology>
    </subcellularLocation>
</comment>
<dbReference type="InterPro" id="IPR012506">
    <property type="entry name" value="TMEM86B-like"/>
</dbReference>
<comment type="catalytic activity">
    <reaction evidence="7">
        <text>a 1-O-(1Z-alkenyl)-sn-glycero-3-phosphoethanolamine + H2O = a 2,3-saturated aldehyde + sn-glycero-3-phosphoethanolamine</text>
        <dbReference type="Rhea" id="RHEA:16905"/>
        <dbReference type="ChEBI" id="CHEBI:15377"/>
        <dbReference type="ChEBI" id="CHEBI:73359"/>
        <dbReference type="ChEBI" id="CHEBI:77288"/>
        <dbReference type="ChEBI" id="CHEBI:143890"/>
        <dbReference type="EC" id="3.3.2.2"/>
    </reaction>
</comment>
<feature type="transmembrane region" description="Helical" evidence="9">
    <location>
        <begin position="54"/>
        <end position="74"/>
    </location>
</feature>
<keyword evidence="4 9" id="KW-1133">Transmembrane helix</keyword>
<organism evidence="10 11">
    <name type="scientific">Sinocyclocheilus grahami</name>
    <name type="common">Dianchi golden-line fish</name>
    <name type="synonym">Barbus grahami</name>
    <dbReference type="NCBI Taxonomy" id="75366"/>
    <lineage>
        <taxon>Eukaryota</taxon>
        <taxon>Metazoa</taxon>
        <taxon>Chordata</taxon>
        <taxon>Craniata</taxon>
        <taxon>Vertebrata</taxon>
        <taxon>Euteleostomi</taxon>
        <taxon>Actinopterygii</taxon>
        <taxon>Neopterygii</taxon>
        <taxon>Teleostei</taxon>
        <taxon>Ostariophysi</taxon>
        <taxon>Cypriniformes</taxon>
        <taxon>Cyprinidae</taxon>
        <taxon>Cyprininae</taxon>
        <taxon>Sinocyclocheilus</taxon>
    </lineage>
</organism>
<dbReference type="InParanoid" id="A0A672KY06"/>
<dbReference type="Ensembl" id="ENSSGRT00000018024.1">
    <property type="protein sequence ID" value="ENSSGRP00000016665.1"/>
    <property type="gene ID" value="ENSSGRG00000010160.1"/>
</dbReference>
<evidence type="ECO:0000256" key="4">
    <source>
        <dbReference type="ARBA" id="ARBA00022989"/>
    </source>
</evidence>
<comment type="catalytic activity">
    <reaction evidence="8">
        <text>a 1-O-(1Z-alkenyl)-sn-glycero-3-phosphocholine + H2O = a 2,3-saturated aldehyde + sn-glycerol 3-phosphocholine</text>
        <dbReference type="Rhea" id="RHEA:22544"/>
        <dbReference type="ChEBI" id="CHEBI:15377"/>
        <dbReference type="ChEBI" id="CHEBI:16870"/>
        <dbReference type="ChEBI" id="CHEBI:73359"/>
        <dbReference type="ChEBI" id="CHEBI:77287"/>
        <dbReference type="EC" id="3.3.2.2"/>
    </reaction>
</comment>
<evidence type="ECO:0000256" key="5">
    <source>
        <dbReference type="ARBA" id="ARBA00023136"/>
    </source>
</evidence>
<evidence type="ECO:0000313" key="10">
    <source>
        <dbReference type="Ensembl" id="ENSSGRP00000016665.1"/>
    </source>
</evidence>
<dbReference type="AlphaFoldDB" id="A0A672KY06"/>
<reference evidence="10" key="1">
    <citation type="submission" date="2025-08" db="UniProtKB">
        <authorList>
            <consortium name="Ensembl"/>
        </authorList>
    </citation>
    <scope>IDENTIFICATION</scope>
</reference>
<evidence type="ECO:0000256" key="8">
    <source>
        <dbReference type="ARBA" id="ARBA00049560"/>
    </source>
</evidence>
<sequence length="257" mass="28490">MSADCVFLKYKSCLYSLFSPFLHFQTCVLFLYLLPFFASCAIYFYLWIPDSAPSLLAAGIKATPILCLVLLVLIYNGGRSLVGVAGGLLLSAGGDCCLIWPELFIHGMGCFALAHLVYSFSFLSSRFSATSSSVSFFIVYLILWLFGIGMYAYLVPFLQLDPEADVLVPAIGGYILLIVIMATLAARTRRPLILLGSLVFMASDLTIALTKFNVFDVEYKKHIIMTTYYLAQLMIALGDVKAAQEEDADDIHKWKRS</sequence>
<accession>A0A672KY06</accession>
<dbReference type="Pfam" id="PF07947">
    <property type="entry name" value="YhhN"/>
    <property type="match status" value="1"/>
</dbReference>
<gene>
    <name evidence="10" type="primary">LOC107560751</name>
</gene>
<reference evidence="10" key="2">
    <citation type="submission" date="2025-09" db="UniProtKB">
        <authorList>
            <consortium name="Ensembl"/>
        </authorList>
    </citation>
    <scope>IDENTIFICATION</scope>
</reference>
<feature type="transmembrane region" description="Helical" evidence="9">
    <location>
        <begin position="106"/>
        <end position="123"/>
    </location>
</feature>
<evidence type="ECO:0000256" key="6">
    <source>
        <dbReference type="ARBA" id="ARBA00035673"/>
    </source>
</evidence>
<evidence type="ECO:0000256" key="9">
    <source>
        <dbReference type="SAM" id="Phobius"/>
    </source>
</evidence>
<keyword evidence="11" id="KW-1185">Reference proteome</keyword>
<dbReference type="OMA" id="QRRNMSC"/>
<dbReference type="GO" id="GO:0047408">
    <property type="term" value="F:alkenylglycerophosphocholine hydrolase activity"/>
    <property type="evidence" value="ECO:0007669"/>
    <property type="project" value="UniProtKB-EC"/>
</dbReference>
<feature type="transmembrane region" description="Helical" evidence="9">
    <location>
        <begin position="21"/>
        <end position="48"/>
    </location>
</feature>
<dbReference type="EC" id="3.3.2.2" evidence="6"/>
<proteinExistence type="inferred from homology"/>
<evidence type="ECO:0000256" key="3">
    <source>
        <dbReference type="ARBA" id="ARBA00022692"/>
    </source>
</evidence>